<accession>A0A6A6IN61</accession>
<feature type="signal peptide" evidence="1">
    <location>
        <begin position="1"/>
        <end position="19"/>
    </location>
</feature>
<name>A0A6A6IN61_9PLEO</name>
<proteinExistence type="predicted"/>
<dbReference type="AlphaFoldDB" id="A0A6A6IN61"/>
<gene>
    <name evidence="2" type="ORF">BU26DRAFT_563459</name>
</gene>
<organism evidence="2 3">
    <name type="scientific">Trematosphaeria pertusa</name>
    <dbReference type="NCBI Taxonomy" id="390896"/>
    <lineage>
        <taxon>Eukaryota</taxon>
        <taxon>Fungi</taxon>
        <taxon>Dikarya</taxon>
        <taxon>Ascomycota</taxon>
        <taxon>Pezizomycotina</taxon>
        <taxon>Dothideomycetes</taxon>
        <taxon>Pleosporomycetidae</taxon>
        <taxon>Pleosporales</taxon>
        <taxon>Massarineae</taxon>
        <taxon>Trematosphaeriaceae</taxon>
        <taxon>Trematosphaeria</taxon>
    </lineage>
</organism>
<reference evidence="2" key="1">
    <citation type="journal article" date="2020" name="Stud. Mycol.">
        <title>101 Dothideomycetes genomes: a test case for predicting lifestyles and emergence of pathogens.</title>
        <authorList>
            <person name="Haridas S."/>
            <person name="Albert R."/>
            <person name="Binder M."/>
            <person name="Bloem J."/>
            <person name="Labutti K."/>
            <person name="Salamov A."/>
            <person name="Andreopoulos B."/>
            <person name="Baker S."/>
            <person name="Barry K."/>
            <person name="Bills G."/>
            <person name="Bluhm B."/>
            <person name="Cannon C."/>
            <person name="Castanera R."/>
            <person name="Culley D."/>
            <person name="Daum C."/>
            <person name="Ezra D."/>
            <person name="Gonzalez J."/>
            <person name="Henrissat B."/>
            <person name="Kuo A."/>
            <person name="Liang C."/>
            <person name="Lipzen A."/>
            <person name="Lutzoni F."/>
            <person name="Magnuson J."/>
            <person name="Mondo S."/>
            <person name="Nolan M."/>
            <person name="Ohm R."/>
            <person name="Pangilinan J."/>
            <person name="Park H.-J."/>
            <person name="Ramirez L."/>
            <person name="Alfaro M."/>
            <person name="Sun H."/>
            <person name="Tritt A."/>
            <person name="Yoshinaga Y."/>
            <person name="Zwiers L.-H."/>
            <person name="Turgeon B."/>
            <person name="Goodwin S."/>
            <person name="Spatafora J."/>
            <person name="Crous P."/>
            <person name="Grigoriev I."/>
        </authorList>
    </citation>
    <scope>NUCLEOTIDE SEQUENCE</scope>
    <source>
        <strain evidence="2">CBS 122368</strain>
    </source>
</reference>
<dbReference type="EMBL" id="ML987193">
    <property type="protein sequence ID" value="KAF2251528.1"/>
    <property type="molecule type" value="Genomic_DNA"/>
</dbReference>
<sequence length="191" mass="20966">MTVIMKLLSVLLFAMAALADPVTTFIPGDTAVPDDINMGADDEGGKCGVKVQLRQDCIIGGKTFYTGYIHCLTDTANWCRLFNKPDGGPSKPAEMKFGYNDTTYYGTQLEEWAHWLKIGPVKDARLQFGYNACNWDMFKGGDCSRCTHGDWSAKDLKCDEQGGGKVGSFRTMNVTCTFDCDGKDPPTKNAN</sequence>
<dbReference type="GeneID" id="54586500"/>
<feature type="chain" id="PRO_5025612750" evidence="1">
    <location>
        <begin position="20"/>
        <end position="191"/>
    </location>
</feature>
<evidence type="ECO:0000313" key="3">
    <source>
        <dbReference type="Proteomes" id="UP000800094"/>
    </source>
</evidence>
<keyword evidence="3" id="KW-1185">Reference proteome</keyword>
<evidence type="ECO:0000256" key="1">
    <source>
        <dbReference type="SAM" id="SignalP"/>
    </source>
</evidence>
<protein>
    <submittedName>
        <fullName evidence="2">Uncharacterized protein</fullName>
    </submittedName>
</protein>
<dbReference type="RefSeq" id="XP_033686532.1">
    <property type="nucleotide sequence ID" value="XM_033833170.1"/>
</dbReference>
<keyword evidence="1" id="KW-0732">Signal</keyword>
<evidence type="ECO:0000313" key="2">
    <source>
        <dbReference type="EMBL" id="KAF2251528.1"/>
    </source>
</evidence>
<dbReference type="Proteomes" id="UP000800094">
    <property type="component" value="Unassembled WGS sequence"/>
</dbReference>